<dbReference type="Pfam" id="PF07238">
    <property type="entry name" value="PilZ"/>
    <property type="match status" value="1"/>
</dbReference>
<evidence type="ECO:0000256" key="1">
    <source>
        <dbReference type="PIRNR" id="PIRNR028141"/>
    </source>
</evidence>
<gene>
    <name evidence="3" type="ORF">ACFFUV_12860</name>
</gene>
<dbReference type="InterPro" id="IPR027021">
    <property type="entry name" value="C-di-GMP_BP_PA4608"/>
</dbReference>
<comment type="subunit">
    <text evidence="1">Monomer in both c-di-GMP-bound and free forms.</text>
</comment>
<proteinExistence type="predicted"/>
<dbReference type="RefSeq" id="WP_390193391.1">
    <property type="nucleotide sequence ID" value="NZ_JBHMEP010000003.1"/>
</dbReference>
<dbReference type="Proteomes" id="UP001589645">
    <property type="component" value="Unassembled WGS sequence"/>
</dbReference>
<name>A0ABV5HNM8_9VIBR</name>
<reference evidence="3 4" key="1">
    <citation type="submission" date="2024-09" db="EMBL/GenBank/DDBJ databases">
        <authorList>
            <person name="Sun Q."/>
            <person name="Mori K."/>
        </authorList>
    </citation>
    <scope>NUCLEOTIDE SEQUENCE [LARGE SCALE GENOMIC DNA]</scope>
    <source>
        <strain evidence="3 4">CECT 8064</strain>
    </source>
</reference>
<dbReference type="SUPFAM" id="SSF141371">
    <property type="entry name" value="PilZ domain-like"/>
    <property type="match status" value="1"/>
</dbReference>
<feature type="domain" description="PilZ" evidence="2">
    <location>
        <begin position="3"/>
        <end position="101"/>
    </location>
</feature>
<organism evidence="3 4">
    <name type="scientific">Vibrio olivae</name>
    <dbReference type="NCBI Taxonomy" id="1243002"/>
    <lineage>
        <taxon>Bacteria</taxon>
        <taxon>Pseudomonadati</taxon>
        <taxon>Pseudomonadota</taxon>
        <taxon>Gammaproteobacteria</taxon>
        <taxon>Vibrionales</taxon>
        <taxon>Vibrionaceae</taxon>
        <taxon>Vibrio</taxon>
    </lineage>
</organism>
<dbReference type="Gene3D" id="2.40.10.220">
    <property type="entry name" value="predicted glycosyltransferase like domains"/>
    <property type="match status" value="1"/>
</dbReference>
<protein>
    <recommendedName>
        <fullName evidence="1">Cyclic diguanosine monophosphate-binding protein</fullName>
        <shortName evidence="1">c-di-GMP-binding protein</shortName>
    </recommendedName>
    <alternativeName>
        <fullName evidence="1">Pilz domain-containing protein</fullName>
    </alternativeName>
</protein>
<evidence type="ECO:0000313" key="3">
    <source>
        <dbReference type="EMBL" id="MFB9135856.1"/>
    </source>
</evidence>
<dbReference type="PIRSF" id="PIRSF028141">
    <property type="entry name" value="C-di-GMP_BP_PA4608"/>
    <property type="match status" value="1"/>
</dbReference>
<sequence>MKERRRFSRIVYHATASLTQGDLHCTGQLKDVSLHGLLLTVSETPLPFNGELLIDVAFTLPGSEIELTMTAQIVEQIGALLRMRIDHIDIESLSHLKRLVELNVGTDELLHRNLEHLSDIGDEEHF</sequence>
<keyword evidence="1" id="KW-0973">c-di-GMP</keyword>
<keyword evidence="4" id="KW-1185">Reference proteome</keyword>
<accession>A0ABV5HNM8</accession>
<comment type="function">
    <text evidence="1">Binds the second messenger bis-(3'-5') cyclic dimeric guanosine monophosphate (c-di-GMP). Can bind two c-di-GMP molecules per monomer. May play a role in bacterial second-messenger regulated processes. Binding to c-di-GMP induces a conformational change of the C- and N-termini resulting in the exposure of a highly negative surface on one side of the protein to a possible effector protein.</text>
</comment>
<keyword evidence="1" id="KW-0547">Nucleotide-binding</keyword>
<dbReference type="InterPro" id="IPR009875">
    <property type="entry name" value="PilZ_domain"/>
</dbReference>
<comment type="caution">
    <text evidence="3">The sequence shown here is derived from an EMBL/GenBank/DDBJ whole genome shotgun (WGS) entry which is preliminary data.</text>
</comment>
<evidence type="ECO:0000313" key="4">
    <source>
        <dbReference type="Proteomes" id="UP001589645"/>
    </source>
</evidence>
<evidence type="ECO:0000259" key="2">
    <source>
        <dbReference type="Pfam" id="PF07238"/>
    </source>
</evidence>
<dbReference type="EMBL" id="JBHMEP010000003">
    <property type="protein sequence ID" value="MFB9135856.1"/>
    <property type="molecule type" value="Genomic_DNA"/>
</dbReference>